<evidence type="ECO:0000256" key="5">
    <source>
        <dbReference type="ARBA" id="ARBA00023136"/>
    </source>
</evidence>
<dbReference type="GO" id="GO:0071787">
    <property type="term" value="P:endoplasmic reticulum tubular network formation"/>
    <property type="evidence" value="ECO:0007669"/>
    <property type="project" value="TreeGrafter"/>
</dbReference>
<dbReference type="AlphaFoldDB" id="A0A673ZG99"/>
<dbReference type="Pfam" id="PF02453">
    <property type="entry name" value="Reticulon"/>
    <property type="match status" value="1"/>
</dbReference>
<keyword evidence="5 6" id="KW-0472">Membrane</keyword>
<evidence type="ECO:0000256" key="4">
    <source>
        <dbReference type="ARBA" id="ARBA00022989"/>
    </source>
</evidence>
<dbReference type="GO" id="GO:0005789">
    <property type="term" value="C:endoplasmic reticulum membrane"/>
    <property type="evidence" value="ECO:0007669"/>
    <property type="project" value="UniProtKB-SubCell"/>
</dbReference>
<dbReference type="PANTHER" id="PTHR45799:SF6">
    <property type="entry name" value="RETICULON"/>
    <property type="match status" value="1"/>
</dbReference>
<accession>A0A673ZG99</accession>
<dbReference type="InterPro" id="IPR003388">
    <property type="entry name" value="Reticulon"/>
</dbReference>
<dbReference type="GO" id="GO:0030182">
    <property type="term" value="P:neuron differentiation"/>
    <property type="evidence" value="ECO:0007669"/>
    <property type="project" value="TreeGrafter"/>
</dbReference>
<sequence length="210" mass="23711">MADPMTQSGQISSSLNASSTKETTYSVMELVYWRDPKKSAVAFGMSLLVLLSLATFSVISVLSYLLLALLCVTITFRIYKSVIQAVQKSGEGHPFKGLMEQDLTVQPEMFRKYVDVFLTYVNRVVKQVRHLLLVEDLVDSLKLAGFMWLMTYVGAVFNGITILILGKNHTFVFFQTQIDKYIELIRTRVEVTLAKLQDKLPGALKRTKAE</sequence>
<dbReference type="InterPro" id="IPR046964">
    <property type="entry name" value="RTN1-4"/>
</dbReference>
<organism evidence="8 9">
    <name type="scientific">Salmo trutta</name>
    <name type="common">Brown trout</name>
    <dbReference type="NCBI Taxonomy" id="8032"/>
    <lineage>
        <taxon>Eukaryota</taxon>
        <taxon>Metazoa</taxon>
        <taxon>Chordata</taxon>
        <taxon>Craniata</taxon>
        <taxon>Vertebrata</taxon>
        <taxon>Euteleostomi</taxon>
        <taxon>Actinopterygii</taxon>
        <taxon>Neopterygii</taxon>
        <taxon>Teleostei</taxon>
        <taxon>Protacanthopterygii</taxon>
        <taxon>Salmoniformes</taxon>
        <taxon>Salmonidae</taxon>
        <taxon>Salmoninae</taxon>
        <taxon>Salmo</taxon>
    </lineage>
</organism>
<feature type="transmembrane region" description="Helical" evidence="6">
    <location>
        <begin position="47"/>
        <end position="79"/>
    </location>
</feature>
<evidence type="ECO:0000256" key="3">
    <source>
        <dbReference type="ARBA" id="ARBA00022824"/>
    </source>
</evidence>
<comment type="subcellular location">
    <subcellularLocation>
        <location evidence="1 6">Endoplasmic reticulum membrane</location>
        <topology evidence="1 6">Multi-pass membrane protein</topology>
    </subcellularLocation>
</comment>
<evidence type="ECO:0000259" key="7">
    <source>
        <dbReference type="PROSITE" id="PS50845"/>
    </source>
</evidence>
<protein>
    <recommendedName>
        <fullName evidence="6">Reticulon</fullName>
    </recommendedName>
</protein>
<proteinExistence type="predicted"/>
<dbReference type="Proteomes" id="UP000472277">
    <property type="component" value="Chromosome 12"/>
</dbReference>
<keyword evidence="9" id="KW-1185">Reference proteome</keyword>
<evidence type="ECO:0000256" key="1">
    <source>
        <dbReference type="ARBA" id="ARBA00004477"/>
    </source>
</evidence>
<evidence type="ECO:0000256" key="2">
    <source>
        <dbReference type="ARBA" id="ARBA00022692"/>
    </source>
</evidence>
<keyword evidence="3 6" id="KW-0256">Endoplasmic reticulum</keyword>
<evidence type="ECO:0000256" key="6">
    <source>
        <dbReference type="RuleBase" id="RU210713"/>
    </source>
</evidence>
<feature type="domain" description="Reticulon" evidence="7">
    <location>
        <begin position="27"/>
        <end position="210"/>
    </location>
</feature>
<reference evidence="8" key="2">
    <citation type="submission" date="2025-09" db="UniProtKB">
        <authorList>
            <consortium name="Ensembl"/>
        </authorList>
    </citation>
    <scope>IDENTIFICATION</scope>
</reference>
<name>A0A673ZG99_SALTR</name>
<feature type="transmembrane region" description="Helical" evidence="6">
    <location>
        <begin position="146"/>
        <end position="165"/>
    </location>
</feature>
<reference evidence="8" key="1">
    <citation type="submission" date="2025-08" db="UniProtKB">
        <authorList>
            <consortium name="Ensembl"/>
        </authorList>
    </citation>
    <scope>IDENTIFICATION</scope>
</reference>
<dbReference type="Ensembl" id="ENSSTUT00000048287.1">
    <property type="protein sequence ID" value="ENSSTUP00000046274.1"/>
    <property type="gene ID" value="ENSSTUG00000019434.1"/>
</dbReference>
<dbReference type="PROSITE" id="PS50845">
    <property type="entry name" value="RETICULON"/>
    <property type="match status" value="1"/>
</dbReference>
<keyword evidence="2 6" id="KW-0812">Transmembrane</keyword>
<dbReference type="PANTHER" id="PTHR45799">
    <property type="entry name" value="RETICULON-LIKE PROTEIN"/>
    <property type="match status" value="1"/>
</dbReference>
<dbReference type="GO" id="GO:0014069">
    <property type="term" value="C:postsynaptic density"/>
    <property type="evidence" value="ECO:0007669"/>
    <property type="project" value="TreeGrafter"/>
</dbReference>
<dbReference type="Gene3D" id="1.20.5.2480">
    <property type="match status" value="1"/>
</dbReference>
<evidence type="ECO:0000313" key="9">
    <source>
        <dbReference type="Proteomes" id="UP000472277"/>
    </source>
</evidence>
<keyword evidence="4 6" id="KW-1133">Transmembrane helix</keyword>
<gene>
    <name evidence="8" type="primary">LOC115204495</name>
</gene>
<dbReference type="GeneTree" id="ENSGT00940000157482"/>
<dbReference type="GO" id="GO:0043005">
    <property type="term" value="C:neuron projection"/>
    <property type="evidence" value="ECO:0007669"/>
    <property type="project" value="TreeGrafter"/>
</dbReference>
<dbReference type="GO" id="GO:0007420">
    <property type="term" value="P:brain development"/>
    <property type="evidence" value="ECO:0007669"/>
    <property type="project" value="TreeGrafter"/>
</dbReference>
<evidence type="ECO:0000313" key="8">
    <source>
        <dbReference type="Ensembl" id="ENSSTUP00000046274.1"/>
    </source>
</evidence>